<comment type="caution">
    <text evidence="2">The sequence shown here is derived from an EMBL/GenBank/DDBJ whole genome shotgun (WGS) entry which is preliminary data.</text>
</comment>
<dbReference type="Proteomes" id="UP001597101">
    <property type="component" value="Unassembled WGS sequence"/>
</dbReference>
<reference evidence="3" key="1">
    <citation type="journal article" date="2019" name="Int. J. Syst. Evol. Microbiol.">
        <title>The Global Catalogue of Microorganisms (GCM) 10K type strain sequencing project: providing services to taxonomists for standard genome sequencing and annotation.</title>
        <authorList>
            <consortium name="The Broad Institute Genomics Platform"/>
            <consortium name="The Broad Institute Genome Sequencing Center for Infectious Disease"/>
            <person name="Wu L."/>
            <person name="Ma J."/>
        </authorList>
    </citation>
    <scope>NUCLEOTIDE SEQUENCE [LARGE SCALE GENOMIC DNA]</scope>
    <source>
        <strain evidence="3">CCUG 60023</strain>
    </source>
</reference>
<evidence type="ECO:0000313" key="3">
    <source>
        <dbReference type="Proteomes" id="UP001597101"/>
    </source>
</evidence>
<dbReference type="RefSeq" id="WP_377211702.1">
    <property type="nucleotide sequence ID" value="NZ_JBHTJV010000003.1"/>
</dbReference>
<evidence type="ECO:0000313" key="2">
    <source>
        <dbReference type="EMBL" id="MFD0915857.1"/>
    </source>
</evidence>
<accession>A0ABW3FBM0</accession>
<keyword evidence="1" id="KW-0472">Membrane</keyword>
<proteinExistence type="predicted"/>
<keyword evidence="3" id="KW-1185">Reference proteome</keyword>
<keyword evidence="1" id="KW-0812">Transmembrane</keyword>
<feature type="transmembrane region" description="Helical" evidence="1">
    <location>
        <begin position="43"/>
        <end position="63"/>
    </location>
</feature>
<organism evidence="2 3">
    <name type="scientific">Pseudahrensia aquimaris</name>
    <dbReference type="NCBI Taxonomy" id="744461"/>
    <lineage>
        <taxon>Bacteria</taxon>
        <taxon>Pseudomonadati</taxon>
        <taxon>Pseudomonadota</taxon>
        <taxon>Alphaproteobacteria</taxon>
        <taxon>Hyphomicrobiales</taxon>
        <taxon>Ahrensiaceae</taxon>
        <taxon>Pseudahrensia</taxon>
    </lineage>
</organism>
<name>A0ABW3FBM0_9HYPH</name>
<dbReference type="EMBL" id="JBHTJV010000003">
    <property type="protein sequence ID" value="MFD0915857.1"/>
    <property type="molecule type" value="Genomic_DNA"/>
</dbReference>
<gene>
    <name evidence="2" type="ORF">ACFQ14_05505</name>
</gene>
<evidence type="ECO:0000256" key="1">
    <source>
        <dbReference type="SAM" id="Phobius"/>
    </source>
</evidence>
<protein>
    <recommendedName>
        <fullName evidence="4">Holin</fullName>
    </recommendedName>
</protein>
<keyword evidence="1" id="KW-1133">Transmembrane helix</keyword>
<sequence>MSDSKPWYFSKTIWASLIAVAASIGSAFGIDIDDQSREEITNIVLQAVMVAGSIFAIFGRFVANTRID</sequence>
<evidence type="ECO:0008006" key="4">
    <source>
        <dbReference type="Google" id="ProtNLM"/>
    </source>
</evidence>